<evidence type="ECO:0000313" key="3">
    <source>
        <dbReference type="Proteomes" id="UP000325827"/>
    </source>
</evidence>
<dbReference type="RefSeq" id="WP_150450753.1">
    <property type="nucleotide sequence ID" value="NZ_VYSA01000008.1"/>
</dbReference>
<comment type="caution">
    <text evidence="2">The sequence shown here is derived from an EMBL/GenBank/DDBJ whole genome shotgun (WGS) entry which is preliminary data.</text>
</comment>
<evidence type="ECO:0000256" key="1">
    <source>
        <dbReference type="SAM" id="SignalP"/>
    </source>
</evidence>
<sequence length="104" mass="11095">MRKRTISIAAAAVTGALIMGTGVVAANAVQNNVYRSCTQGRHHYGIVDQTGWGSMTFQTSGEVLTIVQPALVRSTRYKHGAQHSGYVLFDASTAIHSSIIECSL</sequence>
<dbReference type="EMBL" id="VYSA01000008">
    <property type="protein sequence ID" value="KAA9104537.1"/>
    <property type="molecule type" value="Genomic_DNA"/>
</dbReference>
<keyword evidence="1" id="KW-0732">Signal</keyword>
<keyword evidence="3" id="KW-1185">Reference proteome</keyword>
<name>A0A5J5IV89_9MICO</name>
<dbReference type="AlphaFoldDB" id="A0A5J5IV89"/>
<feature type="signal peptide" evidence="1">
    <location>
        <begin position="1"/>
        <end position="25"/>
    </location>
</feature>
<evidence type="ECO:0008006" key="4">
    <source>
        <dbReference type="Google" id="ProtNLM"/>
    </source>
</evidence>
<organism evidence="2 3">
    <name type="scientific">Microbacterium rhizomatis</name>
    <dbReference type="NCBI Taxonomy" id="1631477"/>
    <lineage>
        <taxon>Bacteria</taxon>
        <taxon>Bacillati</taxon>
        <taxon>Actinomycetota</taxon>
        <taxon>Actinomycetes</taxon>
        <taxon>Micrococcales</taxon>
        <taxon>Microbacteriaceae</taxon>
        <taxon>Microbacterium</taxon>
    </lineage>
</organism>
<gene>
    <name evidence="2" type="ORF">F6B43_19410</name>
</gene>
<accession>A0A5J5IV89</accession>
<feature type="chain" id="PRO_5023854009" description="Secreted protein" evidence="1">
    <location>
        <begin position="26"/>
        <end position="104"/>
    </location>
</feature>
<reference evidence="3" key="1">
    <citation type="submission" date="2019-09" db="EMBL/GenBank/DDBJ databases">
        <title>Mumia zhuanghuii sp. nov. isolated from the intestinal contents of plateau pika (Ochotona curzoniae) in the Qinghai-Tibet plateau of China.</title>
        <authorList>
            <person name="Tian Z."/>
        </authorList>
    </citation>
    <scope>NUCLEOTIDE SEQUENCE [LARGE SCALE GENOMIC DNA]</scope>
    <source>
        <strain evidence="3">JCM 30598</strain>
    </source>
</reference>
<proteinExistence type="predicted"/>
<protein>
    <recommendedName>
        <fullName evidence="4">Secreted protein</fullName>
    </recommendedName>
</protein>
<dbReference type="Proteomes" id="UP000325827">
    <property type="component" value="Unassembled WGS sequence"/>
</dbReference>
<evidence type="ECO:0000313" key="2">
    <source>
        <dbReference type="EMBL" id="KAA9104537.1"/>
    </source>
</evidence>